<dbReference type="InterPro" id="IPR026050">
    <property type="entry name" value="C1GALT1/C1GALT1_chp1"/>
</dbReference>
<evidence type="ECO:0000313" key="10">
    <source>
        <dbReference type="Proteomes" id="UP001516023"/>
    </source>
</evidence>
<comment type="caution">
    <text evidence="9">The sequence shown here is derived from an EMBL/GenBank/DDBJ whole genome shotgun (WGS) entry which is preliminary data.</text>
</comment>
<reference evidence="9 10" key="1">
    <citation type="journal article" date="2020" name="G3 (Bethesda)">
        <title>Improved Reference Genome for Cyclotella cryptica CCMP332, a Model for Cell Wall Morphogenesis, Salinity Adaptation, and Lipid Production in Diatoms (Bacillariophyta).</title>
        <authorList>
            <person name="Roberts W.R."/>
            <person name="Downey K.M."/>
            <person name="Ruck E.C."/>
            <person name="Traller J.C."/>
            <person name="Alverson A.J."/>
        </authorList>
    </citation>
    <scope>NUCLEOTIDE SEQUENCE [LARGE SCALE GENOMIC DNA]</scope>
    <source>
        <strain evidence="9 10">CCMP332</strain>
    </source>
</reference>
<evidence type="ECO:0000256" key="7">
    <source>
        <dbReference type="SAM" id="MobiDB-lite"/>
    </source>
</evidence>
<dbReference type="AlphaFoldDB" id="A0ABD3QFV1"/>
<dbReference type="Proteomes" id="UP001516023">
    <property type="component" value="Unassembled WGS sequence"/>
</dbReference>
<keyword evidence="3 8" id="KW-0812">Transmembrane</keyword>
<evidence type="ECO:0000256" key="8">
    <source>
        <dbReference type="SAM" id="Phobius"/>
    </source>
</evidence>
<dbReference type="PANTHER" id="PTHR23033:SF14">
    <property type="entry name" value="GLYCOPROTEIN-N-ACETYLGALACTOSAMINE 3-BETA-GALACTOSYLTRANSFERASE 1-RELATED"/>
    <property type="match status" value="1"/>
</dbReference>
<dbReference type="PANTHER" id="PTHR23033">
    <property type="entry name" value="BETA1,3-GALACTOSYLTRANSFERASE"/>
    <property type="match status" value="1"/>
</dbReference>
<evidence type="ECO:0000256" key="5">
    <source>
        <dbReference type="ARBA" id="ARBA00022989"/>
    </source>
</evidence>
<keyword evidence="4" id="KW-0735">Signal-anchor</keyword>
<evidence type="ECO:0000256" key="6">
    <source>
        <dbReference type="ARBA" id="ARBA00023136"/>
    </source>
</evidence>
<protein>
    <submittedName>
        <fullName evidence="9">Uncharacterized protein</fullName>
    </submittedName>
</protein>
<feature type="region of interest" description="Disordered" evidence="7">
    <location>
        <begin position="64"/>
        <end position="85"/>
    </location>
</feature>
<evidence type="ECO:0000256" key="4">
    <source>
        <dbReference type="ARBA" id="ARBA00022968"/>
    </source>
</evidence>
<sequence>MMAPYPPKSGTRRRGNGTLFQNIITILTVIVIALLLTTFHLTQQLAHHREPALLTSPITIQKGGSANAQVRSKSKPSTRTRKTWPKLTYDPANTPSVTRSSGVYANNRVYCMVPFVWREDFYEIIMNTWGKRCDQIYFFTDSIVALDAEFVKDFVIVEDEQQYKPYWEYPEGTFPENVIFINMTRSWDGCTDNNGKPKICRHIWEKMWRSWVYVGDHHLDRAEWFCKIDYDTFFFPENLQYYVHDYKHWDPKMEHHYFGHKLYHRNGDVGLVAGPCACWSHKTMKDIADVYRNMPKGHMGPERRRCEDRDGATEEVSTSLCLRTELGVVAEEAIDDQHRDFVMLDPYENQLGWNRTKQGEWWFWKGKEKDRGQMEECCAHRPIAIHKYKFPGDHRRLEQEFYGPEGKENKDLWRMKAVNRRYVDKVRKAMGIT</sequence>
<feature type="transmembrane region" description="Helical" evidence="8">
    <location>
        <begin position="20"/>
        <end position="41"/>
    </location>
</feature>
<evidence type="ECO:0000256" key="2">
    <source>
        <dbReference type="ARBA" id="ARBA00006462"/>
    </source>
</evidence>
<dbReference type="Gene3D" id="3.90.550.50">
    <property type="match status" value="1"/>
</dbReference>
<name>A0ABD3QFV1_9STRA</name>
<organism evidence="9 10">
    <name type="scientific">Cyclotella cryptica</name>
    <dbReference type="NCBI Taxonomy" id="29204"/>
    <lineage>
        <taxon>Eukaryota</taxon>
        <taxon>Sar</taxon>
        <taxon>Stramenopiles</taxon>
        <taxon>Ochrophyta</taxon>
        <taxon>Bacillariophyta</taxon>
        <taxon>Coscinodiscophyceae</taxon>
        <taxon>Thalassiosirophycidae</taxon>
        <taxon>Stephanodiscales</taxon>
        <taxon>Stephanodiscaceae</taxon>
        <taxon>Cyclotella</taxon>
    </lineage>
</organism>
<keyword evidence="5 8" id="KW-1133">Transmembrane helix</keyword>
<proteinExistence type="inferred from homology"/>
<feature type="compositionally biased region" description="Basic residues" evidence="7">
    <location>
        <begin position="72"/>
        <end position="84"/>
    </location>
</feature>
<dbReference type="EMBL" id="JABMIG020000042">
    <property type="protein sequence ID" value="KAL3798979.1"/>
    <property type="molecule type" value="Genomic_DNA"/>
</dbReference>
<comment type="similarity">
    <text evidence="2">Belongs to the glycosyltransferase 31 family. Beta3-Gal-T subfamily.</text>
</comment>
<evidence type="ECO:0000313" key="9">
    <source>
        <dbReference type="EMBL" id="KAL3798979.1"/>
    </source>
</evidence>
<evidence type="ECO:0000256" key="1">
    <source>
        <dbReference type="ARBA" id="ARBA00004606"/>
    </source>
</evidence>
<gene>
    <name evidence="9" type="ORF">HJC23_005118</name>
</gene>
<evidence type="ECO:0000256" key="3">
    <source>
        <dbReference type="ARBA" id="ARBA00022692"/>
    </source>
</evidence>
<comment type="subcellular location">
    <subcellularLocation>
        <location evidence="1">Membrane</location>
        <topology evidence="1">Single-pass type II membrane protein</topology>
    </subcellularLocation>
</comment>
<keyword evidence="6 8" id="KW-0472">Membrane</keyword>
<keyword evidence="10" id="KW-1185">Reference proteome</keyword>
<dbReference type="GO" id="GO:0016020">
    <property type="term" value="C:membrane"/>
    <property type="evidence" value="ECO:0007669"/>
    <property type="project" value="UniProtKB-SubCell"/>
</dbReference>
<accession>A0ABD3QFV1</accession>